<evidence type="ECO:0000256" key="1">
    <source>
        <dbReference type="ARBA" id="ARBA00004141"/>
    </source>
</evidence>
<feature type="transmembrane region" description="Helical" evidence="6">
    <location>
        <begin position="168"/>
        <end position="187"/>
    </location>
</feature>
<dbReference type="InterPro" id="IPR011701">
    <property type="entry name" value="MFS"/>
</dbReference>
<feature type="domain" description="Major facilitator superfamily (MFS) profile" evidence="7">
    <location>
        <begin position="74"/>
        <end position="580"/>
    </location>
</feature>
<feature type="transmembrane region" description="Helical" evidence="6">
    <location>
        <begin position="246"/>
        <end position="266"/>
    </location>
</feature>
<name>A0ABQ8KDT0_9APHY</name>
<feature type="transmembrane region" description="Helical" evidence="6">
    <location>
        <begin position="313"/>
        <end position="337"/>
    </location>
</feature>
<dbReference type="EMBL" id="JADCUA010000012">
    <property type="protein sequence ID" value="KAH9835812.1"/>
    <property type="molecule type" value="Genomic_DNA"/>
</dbReference>
<evidence type="ECO:0000256" key="4">
    <source>
        <dbReference type="ARBA" id="ARBA00023136"/>
    </source>
</evidence>
<gene>
    <name evidence="8" type="ORF">C8Q71DRAFT_97552</name>
</gene>
<keyword evidence="2 6" id="KW-0812">Transmembrane</keyword>
<dbReference type="Proteomes" id="UP000814176">
    <property type="component" value="Unassembled WGS sequence"/>
</dbReference>
<protein>
    <submittedName>
        <fullName evidence="8">Amino acid permease ScVBA-like protein</fullName>
    </submittedName>
</protein>
<comment type="subcellular location">
    <subcellularLocation>
        <location evidence="1">Membrane</location>
        <topology evidence="1">Multi-pass membrane protein</topology>
    </subcellularLocation>
</comment>
<comment type="caution">
    <text evidence="8">The sequence shown here is derived from an EMBL/GenBank/DDBJ whole genome shotgun (WGS) entry which is preliminary data.</text>
</comment>
<keyword evidence="4 6" id="KW-0472">Membrane</keyword>
<feature type="region of interest" description="Disordered" evidence="5">
    <location>
        <begin position="584"/>
        <end position="608"/>
    </location>
</feature>
<organism evidence="8 9">
    <name type="scientific">Rhodofomes roseus</name>
    <dbReference type="NCBI Taxonomy" id="34475"/>
    <lineage>
        <taxon>Eukaryota</taxon>
        <taxon>Fungi</taxon>
        <taxon>Dikarya</taxon>
        <taxon>Basidiomycota</taxon>
        <taxon>Agaricomycotina</taxon>
        <taxon>Agaricomycetes</taxon>
        <taxon>Polyporales</taxon>
        <taxon>Rhodofomes</taxon>
    </lineage>
</organism>
<dbReference type="InterPro" id="IPR036259">
    <property type="entry name" value="MFS_trans_sf"/>
</dbReference>
<feature type="transmembrane region" description="Helical" evidence="6">
    <location>
        <begin position="428"/>
        <end position="447"/>
    </location>
</feature>
<evidence type="ECO:0000259" key="7">
    <source>
        <dbReference type="PROSITE" id="PS50850"/>
    </source>
</evidence>
<dbReference type="PANTHER" id="PTHR23501">
    <property type="entry name" value="MAJOR FACILITATOR SUPERFAMILY"/>
    <property type="match status" value="1"/>
</dbReference>
<dbReference type="PANTHER" id="PTHR23501:SF102">
    <property type="entry name" value="DRUG TRANSPORTER, PUTATIVE (AFU_ORTHOLOGUE AFUA_3G08530)-RELATED"/>
    <property type="match status" value="1"/>
</dbReference>
<feature type="transmembrane region" description="Helical" evidence="6">
    <location>
        <begin position="286"/>
        <end position="307"/>
    </location>
</feature>
<dbReference type="InterPro" id="IPR020846">
    <property type="entry name" value="MFS_dom"/>
</dbReference>
<accession>A0ABQ8KDT0</accession>
<evidence type="ECO:0000256" key="3">
    <source>
        <dbReference type="ARBA" id="ARBA00022989"/>
    </source>
</evidence>
<dbReference type="Gene3D" id="1.20.1250.20">
    <property type="entry name" value="MFS general substrate transporter like domains"/>
    <property type="match status" value="1"/>
</dbReference>
<evidence type="ECO:0000256" key="2">
    <source>
        <dbReference type="ARBA" id="ARBA00022692"/>
    </source>
</evidence>
<evidence type="ECO:0000313" key="9">
    <source>
        <dbReference type="Proteomes" id="UP000814176"/>
    </source>
</evidence>
<feature type="transmembrane region" description="Helical" evidence="6">
    <location>
        <begin position="140"/>
        <end position="162"/>
    </location>
</feature>
<dbReference type="SUPFAM" id="SSF103473">
    <property type="entry name" value="MFS general substrate transporter"/>
    <property type="match status" value="2"/>
</dbReference>
<feature type="transmembrane region" description="Helical" evidence="6">
    <location>
        <begin position="552"/>
        <end position="573"/>
    </location>
</feature>
<proteinExistence type="predicted"/>
<dbReference type="Gene3D" id="1.20.1720.10">
    <property type="entry name" value="Multidrug resistance protein D"/>
    <property type="match status" value="1"/>
</dbReference>
<keyword evidence="3 6" id="KW-1133">Transmembrane helix</keyword>
<evidence type="ECO:0000313" key="8">
    <source>
        <dbReference type="EMBL" id="KAH9835812.1"/>
    </source>
</evidence>
<dbReference type="PROSITE" id="PS50850">
    <property type="entry name" value="MFS"/>
    <property type="match status" value="1"/>
</dbReference>
<feature type="transmembrane region" description="Helical" evidence="6">
    <location>
        <begin position="493"/>
        <end position="513"/>
    </location>
</feature>
<reference evidence="8 9" key="1">
    <citation type="journal article" date="2021" name="Environ. Microbiol.">
        <title>Gene family expansions and transcriptome signatures uncover fungal adaptations to wood decay.</title>
        <authorList>
            <person name="Hage H."/>
            <person name="Miyauchi S."/>
            <person name="Viragh M."/>
            <person name="Drula E."/>
            <person name="Min B."/>
            <person name="Chaduli D."/>
            <person name="Navarro D."/>
            <person name="Favel A."/>
            <person name="Norest M."/>
            <person name="Lesage-Meessen L."/>
            <person name="Balint B."/>
            <person name="Merenyi Z."/>
            <person name="de Eugenio L."/>
            <person name="Morin E."/>
            <person name="Martinez A.T."/>
            <person name="Baldrian P."/>
            <person name="Stursova M."/>
            <person name="Martinez M.J."/>
            <person name="Novotny C."/>
            <person name="Magnuson J.K."/>
            <person name="Spatafora J.W."/>
            <person name="Maurice S."/>
            <person name="Pangilinan J."/>
            <person name="Andreopoulos W."/>
            <person name="LaButti K."/>
            <person name="Hundley H."/>
            <person name="Na H."/>
            <person name="Kuo A."/>
            <person name="Barry K."/>
            <person name="Lipzen A."/>
            <person name="Henrissat B."/>
            <person name="Riley R."/>
            <person name="Ahrendt S."/>
            <person name="Nagy L.G."/>
            <person name="Grigoriev I.V."/>
            <person name="Martin F."/>
            <person name="Rosso M.N."/>
        </authorList>
    </citation>
    <scope>NUCLEOTIDE SEQUENCE [LARGE SCALE GENOMIC DNA]</scope>
    <source>
        <strain evidence="8 9">CIRM-BRFM 1785</strain>
    </source>
</reference>
<evidence type="ECO:0000256" key="6">
    <source>
        <dbReference type="SAM" id="Phobius"/>
    </source>
</evidence>
<feature type="transmembrane region" description="Helical" evidence="6">
    <location>
        <begin position="349"/>
        <end position="378"/>
    </location>
</feature>
<dbReference type="Pfam" id="PF07690">
    <property type="entry name" value="MFS_1"/>
    <property type="match status" value="1"/>
</dbReference>
<keyword evidence="9" id="KW-1185">Reference proteome</keyword>
<feature type="transmembrane region" description="Helical" evidence="6">
    <location>
        <begin position="199"/>
        <end position="217"/>
    </location>
</feature>
<dbReference type="GeneID" id="72009960"/>
<sequence length="608" mass="64971">MALQADERSLSEKTLVSISDSDSTLKRATLAGYGGDSHESLGTEVFSSDKEISPVTCQKPDNERRLTTSRLFFAHVGAAMALFLATTDATIVSTILPTITSQLSASSSQYTWVSVTYMLTQTAFQPLYGKVSDLVGRMTVLYSNIVIFAIGNALCAAAQWLIIARAVAGIGGGGIVSLVWTITAEIVEVESQAKWSQALSVTWACSAIAGPVLGGVFSGRPNVRPNCVLDVLTIIADQSGILSWRWAFLLNLPICAASSVALWCSLSGVNLGRSTDVTWGLLWKTFDFHGLFFFMAASSCIVIGLNVSSAIGWTSPLTLCLIILGLVIFIIGGMYDVRTKRNALFPPAVFTDLTIVSILFVVFLHNFAFNAGTFYLALFYQAVDGLSPLQAGIKMLPYSLGSSLASMPAAWFIDYWQSRRQDLMAQKLVTSAGLALATVGFGLMIQLSENTGVVTRTLYVMTAGIGIGFLFHAPYQIFIRALRRKETASGTSAFFLVRFTGATVGLTLAGAIFDNRLNQTLPPGLHAATILQHIQSLQLANLKSQAIHSLSLSIQTIWMVCCPCLGVALLLSLSLRNPSVASEGGSQAQQGGGIGMPKTDSECDVVAV</sequence>
<feature type="transmembrane region" description="Helical" evidence="6">
    <location>
        <begin position="72"/>
        <end position="97"/>
    </location>
</feature>
<evidence type="ECO:0000256" key="5">
    <source>
        <dbReference type="SAM" id="MobiDB-lite"/>
    </source>
</evidence>
<dbReference type="RefSeq" id="XP_047778189.1">
    <property type="nucleotide sequence ID" value="XM_047929228.1"/>
</dbReference>
<feature type="transmembrane region" description="Helical" evidence="6">
    <location>
        <begin position="453"/>
        <end position="472"/>
    </location>
</feature>